<dbReference type="SUPFAM" id="SSF52540">
    <property type="entry name" value="P-loop containing nucleoside triphosphate hydrolases"/>
    <property type="match status" value="1"/>
</dbReference>
<dbReference type="GO" id="GO:0005524">
    <property type="term" value="F:ATP binding"/>
    <property type="evidence" value="ECO:0007669"/>
    <property type="project" value="UniProtKB-KW"/>
</dbReference>
<dbReference type="InterPro" id="IPR027417">
    <property type="entry name" value="P-loop_NTPase"/>
</dbReference>
<accession>Q97BE5</accession>
<name>Q97BE5_THEVO</name>
<dbReference type="PhylomeDB" id="Q97BE5"/>
<dbReference type="InterPro" id="IPR003439">
    <property type="entry name" value="ABC_transporter-like_ATP-bd"/>
</dbReference>
<evidence type="ECO:0000256" key="1">
    <source>
        <dbReference type="ARBA" id="ARBA00022741"/>
    </source>
</evidence>
<dbReference type="PROSITE" id="PS50893">
    <property type="entry name" value="ABC_TRANSPORTER_2"/>
    <property type="match status" value="1"/>
</dbReference>
<reference evidence="4 5" key="1">
    <citation type="journal article" date="1999" name="Proc. Jpn. Acad.">
        <title>Determination of the complete genomic DNA sequence of Thermoplasma volvanium GSS1.</title>
        <authorList>
            <person name="Kawashima T."/>
            <person name="Yamamoto Y."/>
            <person name="Aramaki H."/>
            <person name="Nunoshiba T."/>
            <person name="Kawamoto T."/>
            <person name="Watanabe K."/>
            <person name="Yamazaki M."/>
            <person name="Kanehori K."/>
            <person name="Amano N."/>
            <person name="Ohya Y."/>
            <person name="Makino K."/>
            <person name="Suzuki M."/>
        </authorList>
    </citation>
    <scope>NUCLEOTIDE SEQUENCE [LARGE SCALE GENOMIC DNA]</scope>
    <source>
        <strain evidence="5">ATCC 51530 / DSM 4299 / JCM 9571 / NBRC 15438 / GSS1</strain>
    </source>
</reference>
<dbReference type="GeneID" id="1441027"/>
<dbReference type="STRING" id="273116.gene:9381294"/>
<feature type="domain" description="ABC transporter" evidence="3">
    <location>
        <begin position="9"/>
        <end position="248"/>
    </location>
</feature>
<evidence type="ECO:0000256" key="2">
    <source>
        <dbReference type="ARBA" id="ARBA00022840"/>
    </source>
</evidence>
<dbReference type="OrthoDB" id="56961at2157"/>
<reference evidence="4 5" key="2">
    <citation type="journal article" date="2000" name="Proc. Natl. Acad. Sci. U.S.A.">
        <title>Archaeal adaptation to higher temperatures revealed by genomic sequence of Thermoplasma volcanium.</title>
        <authorList>
            <person name="Kawashima T."/>
            <person name="Amano N."/>
            <person name="Koike H."/>
            <person name="Makino S."/>
            <person name="Higuchi S."/>
            <person name="Kawashima-Ohya Y."/>
            <person name="Watanabe K."/>
            <person name="Yamazaki M."/>
            <person name="Kanehori K."/>
            <person name="Kawamoto T."/>
            <person name="Nunoshiba T."/>
            <person name="Yamamoto Y."/>
            <person name="Aramaki H."/>
            <person name="Makino K."/>
            <person name="Suzuki M."/>
        </authorList>
    </citation>
    <scope>NUCLEOTIDE SEQUENCE [LARGE SCALE GENOMIC DNA]</scope>
    <source>
        <strain evidence="5">ATCC 51530 / DSM 4299 / JCM 9571 / NBRC 15438 / GSS1</strain>
    </source>
</reference>
<dbReference type="GO" id="GO:0016887">
    <property type="term" value="F:ATP hydrolysis activity"/>
    <property type="evidence" value="ECO:0007669"/>
    <property type="project" value="InterPro"/>
</dbReference>
<dbReference type="Pfam" id="PF00005">
    <property type="entry name" value="ABC_tran"/>
    <property type="match status" value="1"/>
</dbReference>
<dbReference type="Proteomes" id="UP000001017">
    <property type="component" value="Chromosome"/>
</dbReference>
<dbReference type="RefSeq" id="WP_010916769.1">
    <property type="nucleotide sequence ID" value="NC_002689.2"/>
</dbReference>
<evidence type="ECO:0000313" key="4">
    <source>
        <dbReference type="EMBL" id="BAB59653.1"/>
    </source>
</evidence>
<proteinExistence type="predicted"/>
<dbReference type="KEGG" id="tvo:TVG0500467"/>
<evidence type="ECO:0000259" key="3">
    <source>
        <dbReference type="PROSITE" id="PS50893"/>
    </source>
</evidence>
<dbReference type="AlphaFoldDB" id="Q97BE5"/>
<dbReference type="eggNOG" id="arCOG00181">
    <property type="taxonomic scope" value="Archaea"/>
</dbReference>
<keyword evidence="2 4" id="KW-0067">ATP-binding</keyword>
<sequence length="306" mass="34663">MNEEILPILTVKDLNAGYLTNEKYIGIIHNINIELNRGKIVGITGLSGSGKTTLLKSILLETHIKSGEIIFNGKPIMPGDTKNYRRSVIYVPQNSLDSLDIIWPIEDQVKKILKQHNVVYDINKVSEIAKLIDLDISMLKLKSFEVSYGTRHKIVLLMSILMAKRDLVVLMDEPTLSQDAITAEGILNIIVKLAKDYGSSFIIVSSSPEPVFYASDFIYIMYGGWIVENGTPNDLSKWPKHPFTYEFINMLPAHKTRDRFPKFPMTEFSENGCPYSIYCKNKIKGCDSHINMFGEGHKYRCLNPVV</sequence>
<dbReference type="PANTHER" id="PTHR43067:SF3">
    <property type="entry name" value="MALTOSE ABC TRANSPORTER, ATP-BINDING PROTEIN"/>
    <property type="match status" value="1"/>
</dbReference>
<dbReference type="HOGENOM" id="CLU_000604_1_23_2"/>
<gene>
    <name evidence="4" type="ORF">TVG0500467</name>
</gene>
<dbReference type="InterPro" id="IPR003593">
    <property type="entry name" value="AAA+_ATPase"/>
</dbReference>
<dbReference type="EMBL" id="BA000011">
    <property type="protein sequence ID" value="BAB59653.1"/>
    <property type="molecule type" value="Genomic_DNA"/>
</dbReference>
<protein>
    <submittedName>
        <fullName evidence="4">ABC transport system ATP-binding protein A1A2</fullName>
    </submittedName>
</protein>
<dbReference type="SMART" id="SM00382">
    <property type="entry name" value="AAA"/>
    <property type="match status" value="1"/>
</dbReference>
<keyword evidence="1" id="KW-0547">Nucleotide-binding</keyword>
<dbReference type="PaxDb" id="273116-14324726"/>
<evidence type="ECO:0000313" key="5">
    <source>
        <dbReference type="Proteomes" id="UP000001017"/>
    </source>
</evidence>
<dbReference type="PANTHER" id="PTHR43067">
    <property type="entry name" value="OLIGOPEPTIDE/DIPEPTIDE ABC TRANSPORTER, ATPASE SUBUNIT"/>
    <property type="match status" value="1"/>
</dbReference>
<keyword evidence="5" id="KW-1185">Reference proteome</keyword>
<organism evidence="4 5">
    <name type="scientific">Thermoplasma volcanium (strain ATCC 51530 / DSM 4299 / JCM 9571 / NBRC 15438 / GSS1)</name>
    <dbReference type="NCBI Taxonomy" id="273116"/>
    <lineage>
        <taxon>Archaea</taxon>
        <taxon>Methanobacteriati</taxon>
        <taxon>Thermoplasmatota</taxon>
        <taxon>Thermoplasmata</taxon>
        <taxon>Thermoplasmatales</taxon>
        <taxon>Thermoplasmataceae</taxon>
        <taxon>Thermoplasma</taxon>
    </lineage>
</organism>
<dbReference type="Gene3D" id="3.40.50.300">
    <property type="entry name" value="P-loop containing nucleotide triphosphate hydrolases"/>
    <property type="match status" value="1"/>
</dbReference>